<sequence length="103" mass="11877">MNVILRDMLHHNGGRGGRVQTFWRYLRFQAMMFVFGIVGPIFLILYFTTQPDPSMKWAYWFGLFITAADILIALALTDATHRDDPPADMRIALAFAKRRGLDQ</sequence>
<proteinExistence type="predicted"/>
<gene>
    <name evidence="2" type="ORF">MLIT_33860</name>
</gene>
<evidence type="ECO:0000256" key="1">
    <source>
        <dbReference type="SAM" id="Phobius"/>
    </source>
</evidence>
<dbReference type="RefSeq" id="WP_407664656.1">
    <property type="nucleotide sequence ID" value="NZ_AP022586.1"/>
</dbReference>
<feature type="transmembrane region" description="Helical" evidence="1">
    <location>
        <begin position="25"/>
        <end position="45"/>
    </location>
</feature>
<feature type="transmembrane region" description="Helical" evidence="1">
    <location>
        <begin position="57"/>
        <end position="76"/>
    </location>
</feature>
<protein>
    <submittedName>
        <fullName evidence="2">Uncharacterized protein</fullName>
    </submittedName>
</protein>
<name>A0AAD1IMD4_9MYCO</name>
<keyword evidence="1" id="KW-0812">Transmembrane</keyword>
<organism evidence="2 3">
    <name type="scientific">Mycolicibacterium litorale</name>
    <dbReference type="NCBI Taxonomy" id="758802"/>
    <lineage>
        <taxon>Bacteria</taxon>
        <taxon>Bacillati</taxon>
        <taxon>Actinomycetota</taxon>
        <taxon>Actinomycetes</taxon>
        <taxon>Mycobacteriales</taxon>
        <taxon>Mycobacteriaceae</taxon>
        <taxon>Mycolicibacterium</taxon>
    </lineage>
</organism>
<keyword evidence="1" id="KW-1133">Transmembrane helix</keyword>
<evidence type="ECO:0000313" key="2">
    <source>
        <dbReference type="EMBL" id="BBY17794.1"/>
    </source>
</evidence>
<keyword evidence="1" id="KW-0472">Membrane</keyword>
<accession>A0AAD1IMD4</accession>
<keyword evidence="3" id="KW-1185">Reference proteome</keyword>
<dbReference type="EMBL" id="AP022586">
    <property type="protein sequence ID" value="BBY17794.1"/>
    <property type="molecule type" value="Genomic_DNA"/>
</dbReference>
<dbReference type="AlphaFoldDB" id="A0AAD1IMD4"/>
<dbReference type="Proteomes" id="UP000466607">
    <property type="component" value="Chromosome"/>
</dbReference>
<evidence type="ECO:0000313" key="3">
    <source>
        <dbReference type="Proteomes" id="UP000466607"/>
    </source>
</evidence>
<reference evidence="2 3" key="1">
    <citation type="journal article" date="2019" name="Emerg. Microbes Infect.">
        <title>Comprehensive subspecies identification of 175 nontuberculous mycobacteria species based on 7547 genomic profiles.</title>
        <authorList>
            <person name="Matsumoto Y."/>
            <person name="Kinjo T."/>
            <person name="Motooka D."/>
            <person name="Nabeya D."/>
            <person name="Jung N."/>
            <person name="Uechi K."/>
            <person name="Horii T."/>
            <person name="Iida T."/>
            <person name="Fujita J."/>
            <person name="Nakamura S."/>
        </authorList>
    </citation>
    <scope>NUCLEOTIDE SEQUENCE [LARGE SCALE GENOMIC DNA]</scope>
    <source>
        <strain evidence="2 3">JCM 17423</strain>
    </source>
</reference>